<evidence type="ECO:0000313" key="1">
    <source>
        <dbReference type="EMBL" id="KAJ7987792.1"/>
    </source>
</evidence>
<name>A0ACC2F8W4_DALPE</name>
<accession>A0ACC2F8W4</accession>
<evidence type="ECO:0000313" key="2">
    <source>
        <dbReference type="Proteomes" id="UP001157502"/>
    </source>
</evidence>
<protein>
    <submittedName>
        <fullName evidence="1">Uncharacterized protein</fullName>
    </submittedName>
</protein>
<dbReference type="Proteomes" id="UP001157502">
    <property type="component" value="Chromosome 32"/>
</dbReference>
<proteinExistence type="predicted"/>
<reference evidence="1" key="1">
    <citation type="submission" date="2021-05" db="EMBL/GenBank/DDBJ databases">
        <authorList>
            <person name="Pan Q."/>
            <person name="Jouanno E."/>
            <person name="Zahm M."/>
            <person name="Klopp C."/>
            <person name="Cabau C."/>
            <person name="Louis A."/>
            <person name="Berthelot C."/>
            <person name="Parey E."/>
            <person name="Roest Crollius H."/>
            <person name="Montfort J."/>
            <person name="Robinson-Rechavi M."/>
            <person name="Bouchez O."/>
            <person name="Lampietro C."/>
            <person name="Lopez Roques C."/>
            <person name="Donnadieu C."/>
            <person name="Postlethwait J."/>
            <person name="Bobe J."/>
            <person name="Dillon D."/>
            <person name="Chandos A."/>
            <person name="von Hippel F."/>
            <person name="Guiguen Y."/>
        </authorList>
    </citation>
    <scope>NUCLEOTIDE SEQUENCE</scope>
    <source>
        <strain evidence="1">YG-Jan2019</strain>
    </source>
</reference>
<comment type="caution">
    <text evidence="1">The sequence shown here is derived from an EMBL/GenBank/DDBJ whole genome shotgun (WGS) entry which is preliminary data.</text>
</comment>
<gene>
    <name evidence="1" type="ORF">DPEC_G00330190</name>
</gene>
<keyword evidence="2" id="KW-1185">Reference proteome</keyword>
<dbReference type="EMBL" id="CM055759">
    <property type="protein sequence ID" value="KAJ7987792.1"/>
    <property type="molecule type" value="Genomic_DNA"/>
</dbReference>
<sequence length="63" mass="6444">MDVLKGQGKHVDAAIDKAATVVKDKVGTLIGDAKKDEKAIADKAHAAAAEATDKVKGFGKIGK</sequence>
<organism evidence="1 2">
    <name type="scientific">Dallia pectoralis</name>
    <name type="common">Alaska blackfish</name>
    <dbReference type="NCBI Taxonomy" id="75939"/>
    <lineage>
        <taxon>Eukaryota</taxon>
        <taxon>Metazoa</taxon>
        <taxon>Chordata</taxon>
        <taxon>Craniata</taxon>
        <taxon>Vertebrata</taxon>
        <taxon>Euteleostomi</taxon>
        <taxon>Actinopterygii</taxon>
        <taxon>Neopterygii</taxon>
        <taxon>Teleostei</taxon>
        <taxon>Protacanthopterygii</taxon>
        <taxon>Esociformes</taxon>
        <taxon>Umbridae</taxon>
        <taxon>Dallia</taxon>
    </lineage>
</organism>